<dbReference type="InterPro" id="IPR042100">
    <property type="entry name" value="Bug_dom1"/>
</dbReference>
<dbReference type="KEGG" id="svo:SVI_2705"/>
<dbReference type="AlphaFoldDB" id="D4ZLX7"/>
<protein>
    <recommendedName>
        <fullName evidence="4">Bordetella uptake gene family protein</fullName>
    </recommendedName>
</protein>
<dbReference type="STRING" id="637905.SVI_2705"/>
<dbReference type="PIRSF" id="PIRSF017082">
    <property type="entry name" value="YflP"/>
    <property type="match status" value="1"/>
</dbReference>
<accession>D4ZLX7</accession>
<dbReference type="SUPFAM" id="SSF53850">
    <property type="entry name" value="Periplasmic binding protein-like II"/>
    <property type="match status" value="1"/>
</dbReference>
<dbReference type="Pfam" id="PF03401">
    <property type="entry name" value="TctC"/>
    <property type="match status" value="1"/>
</dbReference>
<dbReference type="Gene3D" id="3.40.190.10">
    <property type="entry name" value="Periplasmic binding protein-like II"/>
    <property type="match status" value="1"/>
</dbReference>
<gene>
    <name evidence="2" type="ordered locus">SVI_2705</name>
</gene>
<dbReference type="PANTHER" id="PTHR42928">
    <property type="entry name" value="TRICARBOXYLATE-BINDING PROTEIN"/>
    <property type="match status" value="1"/>
</dbReference>
<evidence type="ECO:0000313" key="2">
    <source>
        <dbReference type="EMBL" id="BAJ02676.1"/>
    </source>
</evidence>
<evidence type="ECO:0008006" key="4">
    <source>
        <dbReference type="Google" id="ProtNLM"/>
    </source>
</evidence>
<proteinExistence type="inferred from homology"/>
<sequence length="346" mass="38202">MVICFSQVSFSNPRWNASIISRLLSLCILILSLLSLLQSNIVLAETQAQPVEFIHFLIPGGEGGGWDTTAREAGKALLASRLVHRVYFDNFIGAGGGRALMALVNHPEKHLNTWMIQSTPLILRHLTGTIPYSFRDIIPIGTLIAEYQAIVVPMNSRFHTIHDLISAIADSPVRNPILGGSSLGSLDHITLALIAQAGDLPISKLRYVPTDGGGDAIKKLNQGLGVALVSGIGEVTQAYRNQEIRILGVTSKKRLVTLPKVKTLSEQGLNVQFANWRGFFVSSQLSAEKVQSYKQLLSELNLSQEWATARKTHQWQQLFLQDDDLIDFLNQQELMMKKALSDLEIE</sequence>
<evidence type="ECO:0000256" key="1">
    <source>
        <dbReference type="ARBA" id="ARBA00006987"/>
    </source>
</evidence>
<dbReference type="eggNOG" id="COG3181">
    <property type="taxonomic scope" value="Bacteria"/>
</dbReference>
<dbReference type="Proteomes" id="UP000002350">
    <property type="component" value="Chromosome"/>
</dbReference>
<dbReference type="HOGENOM" id="CLU_045683_1_0_6"/>
<name>D4ZLX7_SHEVD</name>
<dbReference type="RefSeq" id="WP_013051976.1">
    <property type="nucleotide sequence ID" value="NC_014012.1"/>
</dbReference>
<dbReference type="InterPro" id="IPR005064">
    <property type="entry name" value="BUG"/>
</dbReference>
<organism evidence="2 3">
    <name type="scientific">Shewanella violacea (strain JCM 10179 / CIP 106290 / LMG 19151 / DSS12)</name>
    <dbReference type="NCBI Taxonomy" id="637905"/>
    <lineage>
        <taxon>Bacteria</taxon>
        <taxon>Pseudomonadati</taxon>
        <taxon>Pseudomonadota</taxon>
        <taxon>Gammaproteobacteria</taxon>
        <taxon>Alteromonadales</taxon>
        <taxon>Shewanellaceae</taxon>
        <taxon>Shewanella</taxon>
    </lineage>
</organism>
<dbReference type="OrthoDB" id="9780943at2"/>
<keyword evidence="3" id="KW-1185">Reference proteome</keyword>
<evidence type="ECO:0000313" key="3">
    <source>
        <dbReference type="Proteomes" id="UP000002350"/>
    </source>
</evidence>
<comment type="similarity">
    <text evidence="1">Belongs to the UPF0065 (bug) family.</text>
</comment>
<dbReference type="EMBL" id="AP011177">
    <property type="protein sequence ID" value="BAJ02676.1"/>
    <property type="molecule type" value="Genomic_DNA"/>
</dbReference>
<dbReference type="Gene3D" id="3.40.190.150">
    <property type="entry name" value="Bordetella uptake gene, domain 1"/>
    <property type="match status" value="1"/>
</dbReference>
<dbReference type="PANTHER" id="PTHR42928:SF3">
    <property type="entry name" value="UPF0065 PROTEIN YFLP"/>
    <property type="match status" value="1"/>
</dbReference>
<reference evidence="3" key="1">
    <citation type="journal article" date="2010" name="Mol. Biosyst.">
        <title>Complete genome sequence and comparative analysis of Shewanella violacea, a psychrophilic and piezophilic bacterium from deep sea floor sediments.</title>
        <authorList>
            <person name="Aono E."/>
            <person name="Baba T."/>
            <person name="Ara T."/>
            <person name="Nishi T."/>
            <person name="Nakamichi T."/>
            <person name="Inamoto E."/>
            <person name="Toyonaga H."/>
            <person name="Hasegawa M."/>
            <person name="Takai Y."/>
            <person name="Okumura Y."/>
            <person name="Baba M."/>
            <person name="Tomita M."/>
            <person name="Kato C."/>
            <person name="Oshima T."/>
            <person name="Nakasone K."/>
            <person name="Mori H."/>
        </authorList>
    </citation>
    <scope>NUCLEOTIDE SEQUENCE [LARGE SCALE GENOMIC DNA]</scope>
    <source>
        <strain evidence="3">JCM 10179 / CIP 106290 / LMG 19151 / DSS12</strain>
    </source>
</reference>